<dbReference type="InterPro" id="IPR013108">
    <property type="entry name" value="Amidohydro_3"/>
</dbReference>
<evidence type="ECO:0000313" key="2">
    <source>
        <dbReference type="EMBL" id="KOO50772.1"/>
    </source>
</evidence>
<keyword evidence="2" id="KW-0378">Hydrolase</keyword>
<dbReference type="InterPro" id="IPR051781">
    <property type="entry name" value="Metallo-dep_Hydrolase"/>
</dbReference>
<comment type="caution">
    <text evidence="2">The sequence shown here is derived from an EMBL/GenBank/DDBJ whole genome shotgun (WGS) entry which is preliminary data.</text>
</comment>
<dbReference type="SUPFAM" id="SSF51338">
    <property type="entry name" value="Composite domain of metallo-dependent hydrolases"/>
    <property type="match status" value="1"/>
</dbReference>
<name>A0A0M0LIN1_9BACI</name>
<reference evidence="3" key="1">
    <citation type="submission" date="2015-08" db="EMBL/GenBank/DDBJ databases">
        <title>Fjat-14210 dsm16467.</title>
        <authorList>
            <person name="Liu B."/>
            <person name="Wang J."/>
            <person name="Zhu Y."/>
            <person name="Liu G."/>
            <person name="Chen Q."/>
            <person name="Chen Z."/>
            <person name="Lan J."/>
            <person name="Che J."/>
            <person name="Ge C."/>
            <person name="Shi H."/>
            <person name="Pan Z."/>
            <person name="Liu X."/>
        </authorList>
    </citation>
    <scope>NUCLEOTIDE SEQUENCE [LARGE SCALE GENOMIC DNA]</scope>
    <source>
        <strain evidence="3">DSM 16467</strain>
    </source>
</reference>
<protein>
    <submittedName>
        <fullName evidence="2">Amidohydrolase</fullName>
    </submittedName>
</protein>
<dbReference type="CDD" id="cd01309">
    <property type="entry name" value="Met_dep_hydrolase_C"/>
    <property type="match status" value="1"/>
</dbReference>
<dbReference type="AlphaFoldDB" id="A0A0M0LIN1"/>
<sequence length="381" mass="41087">MLAIQHATILTGLGETIHNATILVKEGKIEGFGPDLSVPSNYTVIDGTGTFVTPGLIDVHTHVGISEHGVGREGQDGNEVSSPTTPYVRAIDGINPNDRAFTFAREAGITTVQIMPGSANVVGGEMSVVKTHGRVIDEMILRSPSGMKSALGENPKRVYGGKGVLPTTRMGVASLLREQFIKAQNYLHRIDGESEVDRDLGLEQFAKVLKGEIPLRVHAHRADDIMTLIRIAKEFDFDFTIEHCTDSNEIADYIAKTGMRVSVGPTMSSGTKVETSNRSWSTLLALKKAGVPFSITTDHPVVGIQYLMTSVILAVKNGLDEETALQAVTSNAAKHLGVEDRVGSIEIDKDADLVIWSGDPFDLRENVLTTIIGGNVVYQRS</sequence>
<dbReference type="PATRIC" id="fig|284581.3.peg.943"/>
<gene>
    <name evidence="2" type="ORF">AMD01_03275</name>
</gene>
<dbReference type="Proteomes" id="UP000037558">
    <property type="component" value="Unassembled WGS sequence"/>
</dbReference>
<evidence type="ECO:0000259" key="1">
    <source>
        <dbReference type="Pfam" id="PF07969"/>
    </source>
</evidence>
<dbReference type="STRING" id="284581.AMD01_03275"/>
<dbReference type="Pfam" id="PF07969">
    <property type="entry name" value="Amidohydro_3"/>
    <property type="match status" value="1"/>
</dbReference>
<dbReference type="OrthoDB" id="9802793at2"/>
<dbReference type="EMBL" id="LILC01000002">
    <property type="protein sequence ID" value="KOO50772.1"/>
    <property type="molecule type" value="Genomic_DNA"/>
</dbReference>
<organism evidence="2 3">
    <name type="scientific">Priestia koreensis</name>
    <dbReference type="NCBI Taxonomy" id="284581"/>
    <lineage>
        <taxon>Bacteria</taxon>
        <taxon>Bacillati</taxon>
        <taxon>Bacillota</taxon>
        <taxon>Bacilli</taxon>
        <taxon>Bacillales</taxon>
        <taxon>Bacillaceae</taxon>
        <taxon>Priestia</taxon>
    </lineage>
</organism>
<dbReference type="InterPro" id="IPR032466">
    <property type="entry name" value="Metal_Hydrolase"/>
</dbReference>
<keyword evidence="3" id="KW-1185">Reference proteome</keyword>
<dbReference type="SUPFAM" id="SSF51556">
    <property type="entry name" value="Metallo-dependent hydrolases"/>
    <property type="match status" value="1"/>
</dbReference>
<proteinExistence type="predicted"/>
<dbReference type="InterPro" id="IPR011059">
    <property type="entry name" value="Metal-dep_hydrolase_composite"/>
</dbReference>
<dbReference type="PANTHER" id="PTHR43135:SF3">
    <property type="entry name" value="ALPHA-D-RIBOSE 1-METHYLPHOSPHONATE 5-TRIPHOSPHATE DIPHOSPHATASE"/>
    <property type="match status" value="1"/>
</dbReference>
<evidence type="ECO:0000313" key="3">
    <source>
        <dbReference type="Proteomes" id="UP000037558"/>
    </source>
</evidence>
<accession>A0A0M0LIN1</accession>
<dbReference type="GO" id="GO:0016810">
    <property type="term" value="F:hydrolase activity, acting on carbon-nitrogen (but not peptide) bonds"/>
    <property type="evidence" value="ECO:0007669"/>
    <property type="project" value="InterPro"/>
</dbReference>
<feature type="domain" description="Amidohydrolase 3" evidence="1">
    <location>
        <begin position="187"/>
        <end position="378"/>
    </location>
</feature>
<dbReference type="RefSeq" id="WP_053399945.1">
    <property type="nucleotide sequence ID" value="NZ_JAUKEN010000002.1"/>
</dbReference>
<dbReference type="PANTHER" id="PTHR43135">
    <property type="entry name" value="ALPHA-D-RIBOSE 1-METHYLPHOSPHONATE 5-TRIPHOSPHATE DIPHOSPHATASE"/>
    <property type="match status" value="1"/>
</dbReference>
<dbReference type="Gene3D" id="3.20.20.140">
    <property type="entry name" value="Metal-dependent hydrolases"/>
    <property type="match status" value="1"/>
</dbReference>